<proteinExistence type="inferred from homology"/>
<dbReference type="EMBL" id="DVNJ01000031">
    <property type="protein sequence ID" value="HIU63281.1"/>
    <property type="molecule type" value="Genomic_DNA"/>
</dbReference>
<protein>
    <recommendedName>
        <fullName evidence="4">V-type ATP synthase subunit D</fullName>
    </recommendedName>
    <alternativeName>
        <fullName evidence="4">V-ATPase subunit D</fullName>
    </alternativeName>
</protein>
<evidence type="ECO:0000256" key="1">
    <source>
        <dbReference type="ARBA" id="ARBA00005850"/>
    </source>
</evidence>
<comment type="caution">
    <text evidence="6">The sequence shown here is derived from an EMBL/GenBank/DDBJ whole genome shotgun (WGS) entry which is preliminary data.</text>
</comment>
<dbReference type="GO" id="GO:0005524">
    <property type="term" value="F:ATP binding"/>
    <property type="evidence" value="ECO:0007669"/>
    <property type="project" value="UniProtKB-UniRule"/>
</dbReference>
<accession>A0A9D1MMY9</accession>
<evidence type="ECO:0000313" key="6">
    <source>
        <dbReference type="EMBL" id="HIU63281.1"/>
    </source>
</evidence>
<gene>
    <name evidence="4" type="primary">atpD</name>
    <name evidence="6" type="ORF">IAB07_05900</name>
</gene>
<dbReference type="NCBIfam" id="TIGR00309">
    <property type="entry name" value="V_ATPase_subD"/>
    <property type="match status" value="1"/>
</dbReference>
<evidence type="ECO:0000256" key="4">
    <source>
        <dbReference type="HAMAP-Rule" id="MF_00271"/>
    </source>
</evidence>
<evidence type="ECO:0000256" key="2">
    <source>
        <dbReference type="ARBA" id="ARBA00022448"/>
    </source>
</evidence>
<dbReference type="GO" id="GO:0042777">
    <property type="term" value="P:proton motive force-driven plasma membrane ATP synthesis"/>
    <property type="evidence" value="ECO:0007669"/>
    <property type="project" value="UniProtKB-UniRule"/>
</dbReference>
<evidence type="ECO:0000256" key="3">
    <source>
        <dbReference type="ARBA" id="ARBA00023065"/>
    </source>
</evidence>
<keyword evidence="4" id="KW-0066">ATP synthesis</keyword>
<evidence type="ECO:0000313" key="7">
    <source>
        <dbReference type="Proteomes" id="UP000824145"/>
    </source>
</evidence>
<comment type="similarity">
    <text evidence="1 4">Belongs to the V-ATPase D subunit family.</text>
</comment>
<name>A0A9D1MMY9_9FIRM</name>
<reference evidence="6" key="1">
    <citation type="submission" date="2020-10" db="EMBL/GenBank/DDBJ databases">
        <authorList>
            <person name="Gilroy R."/>
        </authorList>
    </citation>
    <scope>NUCLEOTIDE SEQUENCE</scope>
    <source>
        <strain evidence="6">9366</strain>
    </source>
</reference>
<organism evidence="6 7">
    <name type="scientific">Candidatus Caccalectryoclostridium excrementigallinarum</name>
    <dbReference type="NCBI Taxonomy" id="2840710"/>
    <lineage>
        <taxon>Bacteria</taxon>
        <taxon>Bacillati</taxon>
        <taxon>Bacillota</taxon>
        <taxon>Clostridia</taxon>
        <taxon>Christensenellales</taxon>
        <taxon>Christensenellaceae</taxon>
        <taxon>Christensenellaceae incertae sedis</taxon>
        <taxon>Candidatus Caccalectryoclostridium</taxon>
    </lineage>
</organism>
<dbReference type="Pfam" id="PF01813">
    <property type="entry name" value="ATP-synt_D"/>
    <property type="match status" value="1"/>
</dbReference>
<dbReference type="GO" id="GO:0046961">
    <property type="term" value="F:proton-transporting ATPase activity, rotational mechanism"/>
    <property type="evidence" value="ECO:0007669"/>
    <property type="project" value="InterPro"/>
</dbReference>
<dbReference type="InterPro" id="IPR002699">
    <property type="entry name" value="V_ATPase_D"/>
</dbReference>
<feature type="coiled-coil region" evidence="5">
    <location>
        <begin position="35"/>
        <end position="62"/>
    </location>
</feature>
<reference evidence="6" key="2">
    <citation type="journal article" date="2021" name="PeerJ">
        <title>Extensive microbial diversity within the chicken gut microbiome revealed by metagenomics and culture.</title>
        <authorList>
            <person name="Gilroy R."/>
            <person name="Ravi A."/>
            <person name="Getino M."/>
            <person name="Pursley I."/>
            <person name="Horton D.L."/>
            <person name="Alikhan N.F."/>
            <person name="Baker D."/>
            <person name="Gharbi K."/>
            <person name="Hall N."/>
            <person name="Watson M."/>
            <person name="Adriaenssens E.M."/>
            <person name="Foster-Nyarko E."/>
            <person name="Jarju S."/>
            <person name="Secka A."/>
            <person name="Antonio M."/>
            <person name="Oren A."/>
            <person name="Chaudhuri R.R."/>
            <person name="La Ragione R."/>
            <person name="Hildebrand F."/>
            <person name="Pallen M.J."/>
        </authorList>
    </citation>
    <scope>NUCLEOTIDE SEQUENCE</scope>
    <source>
        <strain evidence="6">9366</strain>
    </source>
</reference>
<keyword evidence="4" id="KW-0375">Hydrogen ion transport</keyword>
<dbReference type="Proteomes" id="UP000824145">
    <property type="component" value="Unassembled WGS sequence"/>
</dbReference>
<sequence>MAERLNVNPTRMELRNLKRRLATAVKGHKMLKDKSDEMVRRFVELAKENKRLREEVEEELASALRGFALARACCEDHVIEEALAMPSSALKINADTDNLMSVVVPKMSIEREEGGEEFPYSFAQVTAQLDDSVLTVSRLASKMIELAQIEKTCNMLAIEIEKNRRRVNALEYVMIPQTEETIRFITMKLDENERAATVRLMKVKSMIENK</sequence>
<dbReference type="PANTHER" id="PTHR11671">
    <property type="entry name" value="V-TYPE ATP SYNTHASE SUBUNIT D"/>
    <property type="match status" value="1"/>
</dbReference>
<comment type="function">
    <text evidence="4">Produces ATP from ADP in the presence of a proton gradient across the membrane.</text>
</comment>
<keyword evidence="2 4" id="KW-0813">Transport</keyword>
<keyword evidence="5" id="KW-0175">Coiled coil</keyword>
<evidence type="ECO:0000256" key="5">
    <source>
        <dbReference type="SAM" id="Coils"/>
    </source>
</evidence>
<dbReference type="GO" id="GO:0046933">
    <property type="term" value="F:proton-transporting ATP synthase activity, rotational mechanism"/>
    <property type="evidence" value="ECO:0007669"/>
    <property type="project" value="UniProtKB-UniRule"/>
</dbReference>
<dbReference type="Gene3D" id="1.10.287.3240">
    <property type="match status" value="1"/>
</dbReference>
<dbReference type="HAMAP" id="MF_00271">
    <property type="entry name" value="ATP_synth_D_arch"/>
    <property type="match status" value="1"/>
</dbReference>
<keyword evidence="3 4" id="KW-0406">Ion transport</keyword>
<dbReference type="AlphaFoldDB" id="A0A9D1MMY9"/>